<protein>
    <submittedName>
        <fullName evidence="1">Uncharacterized protein</fullName>
    </submittedName>
</protein>
<comment type="caution">
    <text evidence="1">The sequence shown here is derived from an EMBL/GenBank/DDBJ whole genome shotgun (WGS) entry which is preliminary data.</text>
</comment>
<dbReference type="Gene3D" id="3.40.1660.10">
    <property type="entry name" value="EreA-like (biosynthetic domain)"/>
    <property type="match status" value="1"/>
</dbReference>
<reference evidence="1 2" key="1">
    <citation type="submission" date="2019-10" db="EMBL/GenBank/DDBJ databases">
        <title>Taxonomy of Antarctic Massilia spp.: description of Massilia rubra sp. nov., Massilia aquatica sp. nov., Massilia mucilaginosa sp. nov., Massilia frigida sp. nov. isolated from streams, lakes and regoliths.</title>
        <authorList>
            <person name="Holochova P."/>
            <person name="Sedlacek I."/>
            <person name="Kralova S."/>
            <person name="Maslanova I."/>
            <person name="Busse H.-J."/>
            <person name="Stankova E."/>
            <person name="Vrbovska V."/>
            <person name="Kovarovic V."/>
            <person name="Bartak M."/>
            <person name="Svec P."/>
            <person name="Pantucek R."/>
        </authorList>
    </citation>
    <scope>NUCLEOTIDE SEQUENCE [LARGE SCALE GENOMIC DNA]</scope>
    <source>
        <strain evidence="1 2">CCM 8733</strain>
    </source>
</reference>
<dbReference type="RefSeq" id="WP_166874396.1">
    <property type="nucleotide sequence ID" value="NZ_WHJH01000010.1"/>
</dbReference>
<sequence>MFSAASPFANAIGNARVVAPGEQTHGAREAYLRKTRLLKFQRTFGRCFSNMQRTPRSITPLEAPSLAARIVHDTHAIRLASLRTVPCRAVNDTIPALAGEHGQFCRKGVRAGTWRLHRACFRGVAYDAAVLAHFARAPGQDSAGAASYTGPVSTFARVWAYRRQPIDGKLEELLAPLFLITHSGAQFIWLRLSQ</sequence>
<accession>A0ABX0NRW4</accession>
<evidence type="ECO:0000313" key="1">
    <source>
        <dbReference type="EMBL" id="NHZ89603.1"/>
    </source>
</evidence>
<proteinExistence type="predicted"/>
<dbReference type="Proteomes" id="UP000609726">
    <property type="component" value="Unassembled WGS sequence"/>
</dbReference>
<name>A0ABX0NRW4_9BURK</name>
<keyword evidence="2" id="KW-1185">Reference proteome</keyword>
<dbReference type="EMBL" id="WHJH01000010">
    <property type="protein sequence ID" value="NHZ89603.1"/>
    <property type="molecule type" value="Genomic_DNA"/>
</dbReference>
<organism evidence="1 2">
    <name type="scientific">Massilia mucilaginosa</name>
    <dbReference type="NCBI Taxonomy" id="2609282"/>
    <lineage>
        <taxon>Bacteria</taxon>
        <taxon>Pseudomonadati</taxon>
        <taxon>Pseudomonadota</taxon>
        <taxon>Betaproteobacteria</taxon>
        <taxon>Burkholderiales</taxon>
        <taxon>Oxalobacteraceae</taxon>
        <taxon>Telluria group</taxon>
        <taxon>Massilia</taxon>
    </lineage>
</organism>
<dbReference type="SUPFAM" id="SSF159501">
    <property type="entry name" value="EreA/ChaN-like"/>
    <property type="match status" value="1"/>
</dbReference>
<gene>
    <name evidence="1" type="ORF">F2P45_11335</name>
</gene>
<evidence type="ECO:0000313" key="2">
    <source>
        <dbReference type="Proteomes" id="UP000609726"/>
    </source>
</evidence>